<comment type="caution">
    <text evidence="1">The sequence shown here is derived from an EMBL/GenBank/DDBJ whole genome shotgun (WGS) entry which is preliminary data.</text>
</comment>
<evidence type="ECO:0000313" key="2">
    <source>
        <dbReference type="Proteomes" id="UP000520767"/>
    </source>
</evidence>
<proteinExistence type="predicted"/>
<gene>
    <name evidence="1" type="ORF">FHR82_007207</name>
</gene>
<dbReference type="InterPro" id="IPR036890">
    <property type="entry name" value="HATPase_C_sf"/>
</dbReference>
<dbReference type="SUPFAM" id="SSF55874">
    <property type="entry name" value="ATPase domain of HSP90 chaperone/DNA topoisomerase II/histidine kinase"/>
    <property type="match status" value="1"/>
</dbReference>
<evidence type="ECO:0008006" key="3">
    <source>
        <dbReference type="Google" id="ProtNLM"/>
    </source>
</evidence>
<dbReference type="PANTHER" id="PTHR35526">
    <property type="entry name" value="ANTI-SIGMA-F FACTOR RSBW-RELATED"/>
    <property type="match status" value="1"/>
</dbReference>
<keyword evidence="2" id="KW-1185">Reference proteome</keyword>
<evidence type="ECO:0000313" key="1">
    <source>
        <dbReference type="EMBL" id="MBB4910948.1"/>
    </source>
</evidence>
<dbReference type="PANTHER" id="PTHR35526:SF3">
    <property type="entry name" value="ANTI-SIGMA-F FACTOR RSBW"/>
    <property type="match status" value="1"/>
</dbReference>
<protein>
    <recommendedName>
        <fullName evidence="3">Histidine kinase-like protein</fullName>
    </recommendedName>
</protein>
<name>A0A7W7VI02_9PSEU</name>
<dbReference type="EMBL" id="JACHJQ010000008">
    <property type="protein sequence ID" value="MBB4910948.1"/>
    <property type="molecule type" value="Genomic_DNA"/>
</dbReference>
<dbReference type="InterPro" id="IPR050267">
    <property type="entry name" value="Anti-sigma-factor_SerPK"/>
</dbReference>
<dbReference type="Gene3D" id="3.30.565.10">
    <property type="entry name" value="Histidine kinase-like ATPase, C-terminal domain"/>
    <property type="match status" value="1"/>
</dbReference>
<dbReference type="AlphaFoldDB" id="A0A7W7VI02"/>
<accession>A0A7W7VI02</accession>
<sequence>MSDTASGQAPRLPAEIHLTATDPRFRSGLPTWLRVPLDGCTRGAIREAAVVLGELVGNAFDHAAPPYRVRVTGRSSGHLIRLSVTDSSPGPADGWQLGRGLRLVRAMCPQWGVEPARVRGIAGKTVWAQLRVLVPPSAAGRSS</sequence>
<dbReference type="RefSeq" id="WP_184814959.1">
    <property type="nucleotide sequence ID" value="NZ_JACHJQ010000008.1"/>
</dbReference>
<dbReference type="Proteomes" id="UP000520767">
    <property type="component" value="Unassembled WGS sequence"/>
</dbReference>
<dbReference type="CDD" id="cd16936">
    <property type="entry name" value="HATPase_RsbW-like"/>
    <property type="match status" value="1"/>
</dbReference>
<reference evidence="1 2" key="1">
    <citation type="submission" date="2020-08" db="EMBL/GenBank/DDBJ databases">
        <title>Genomic Encyclopedia of Type Strains, Phase III (KMG-III): the genomes of soil and plant-associated and newly described type strains.</title>
        <authorList>
            <person name="Whitman W."/>
        </authorList>
    </citation>
    <scope>NUCLEOTIDE SEQUENCE [LARGE SCALE GENOMIC DNA]</scope>
    <source>
        <strain evidence="1 2">CECT 8960</strain>
    </source>
</reference>
<organism evidence="1 2">
    <name type="scientific">Actinophytocola algeriensis</name>
    <dbReference type="NCBI Taxonomy" id="1768010"/>
    <lineage>
        <taxon>Bacteria</taxon>
        <taxon>Bacillati</taxon>
        <taxon>Actinomycetota</taxon>
        <taxon>Actinomycetes</taxon>
        <taxon>Pseudonocardiales</taxon>
        <taxon>Pseudonocardiaceae</taxon>
    </lineage>
</organism>